<feature type="signal peptide" evidence="2">
    <location>
        <begin position="1"/>
        <end position="21"/>
    </location>
</feature>
<dbReference type="GO" id="GO:1902929">
    <property type="term" value="C:plasma membrane of growing cell tip"/>
    <property type="evidence" value="ECO:0007669"/>
    <property type="project" value="TreeGrafter"/>
</dbReference>
<dbReference type="PANTHER" id="PTHR31778:SF2">
    <property type="entry name" value="BUD SITE SELECTION PROTEIN RAX2"/>
    <property type="match status" value="1"/>
</dbReference>
<keyword evidence="4" id="KW-1185">Reference proteome</keyword>
<keyword evidence="2" id="KW-0732">Signal</keyword>
<dbReference type="PROSITE" id="PS51257">
    <property type="entry name" value="PROKAR_LIPOPROTEIN"/>
    <property type="match status" value="1"/>
</dbReference>
<dbReference type="RefSeq" id="XP_044568654.1">
    <property type="nucleotide sequence ID" value="XM_044711646.1"/>
</dbReference>
<keyword evidence="1" id="KW-1133">Transmembrane helix</keyword>
<reference evidence="3 4" key="1">
    <citation type="journal article" date="2019" name="Sci. Rep.">
        <title>Nanopore sequencing improves the draft genome of the human pathogenic amoeba Naegleria fowleri.</title>
        <authorList>
            <person name="Liechti N."/>
            <person name="Schurch N."/>
            <person name="Bruggmann R."/>
            <person name="Wittwer M."/>
        </authorList>
    </citation>
    <scope>NUCLEOTIDE SEQUENCE [LARGE SCALE GENOMIC DNA]</scope>
    <source>
        <strain evidence="3 4">ATCC 30894</strain>
    </source>
</reference>
<feature type="chain" id="PRO_5025469869" evidence="2">
    <location>
        <begin position="22"/>
        <end position="414"/>
    </location>
</feature>
<evidence type="ECO:0000313" key="4">
    <source>
        <dbReference type="Proteomes" id="UP000444721"/>
    </source>
</evidence>
<dbReference type="OMA" id="TDIYYNP"/>
<dbReference type="Proteomes" id="UP000444721">
    <property type="component" value="Unassembled WGS sequence"/>
</dbReference>
<dbReference type="OrthoDB" id="2503993at2759"/>
<evidence type="ECO:0000256" key="2">
    <source>
        <dbReference type="SAM" id="SignalP"/>
    </source>
</evidence>
<evidence type="ECO:0000256" key="1">
    <source>
        <dbReference type="SAM" id="Phobius"/>
    </source>
</evidence>
<feature type="transmembrane region" description="Helical" evidence="1">
    <location>
        <begin position="396"/>
        <end position="413"/>
    </location>
</feature>
<evidence type="ECO:0000313" key="3">
    <source>
        <dbReference type="EMBL" id="KAF0983941.1"/>
    </source>
</evidence>
<dbReference type="VEuPathDB" id="AmoebaDB:NfTy_005360"/>
<dbReference type="GeneID" id="68115074"/>
<sequence length="414" mass="43955">MLKYSFAIVAVILAVCACVSAVSSPLSTRVYFGGSFASFNGTTFNNIGYYDLKEQAFKAMSNGTDGTVNIVHVDFFGNVYIGGSFTQVGSVKTGPLAMWRIDKAEWTTVGTLSFNSGASITAIDTNCLNIVTNTKSFPCDVFVGGQFTTTNPAATNIAWFDYSAQTWKAMSGFTANSVSAIAKNEFQTTTINKVFLGGNFTSGSNSYGFGIYDTSKNTFTGVDGVSGVTDIYYNPNLFNVDDLFIAAAKFPNAQCVGLCAYKHTDGTWSTKVGTDSMSTIRKLAYMKGTSVSSVGTVFIAGSSGVKKGSGGSTFSAFGSNSPNVNVYGMDICGTASNEALTYCSQGSVAAGGQNFLYFYNAKTDTWTNLLNAYTSSNYTLQVNSVYVKVSSAMRESSISLVVLMIALIASVFFF</sequence>
<dbReference type="AlphaFoldDB" id="A0A6A5C9S6"/>
<dbReference type="VEuPathDB" id="AmoebaDB:FDP41_007856"/>
<dbReference type="PANTHER" id="PTHR31778">
    <property type="entry name" value="BUD SITE SELECTION PROTEIN RAX2"/>
    <property type="match status" value="1"/>
</dbReference>
<keyword evidence="1" id="KW-0472">Membrane</keyword>
<name>A0A6A5C9S6_NAEFO</name>
<keyword evidence="1" id="KW-0812">Transmembrane</keyword>
<dbReference type="EMBL" id="VFQX01000004">
    <property type="protein sequence ID" value="KAF0983941.1"/>
    <property type="molecule type" value="Genomic_DNA"/>
</dbReference>
<organism evidence="3 4">
    <name type="scientific">Naegleria fowleri</name>
    <name type="common">Brain eating amoeba</name>
    <dbReference type="NCBI Taxonomy" id="5763"/>
    <lineage>
        <taxon>Eukaryota</taxon>
        <taxon>Discoba</taxon>
        <taxon>Heterolobosea</taxon>
        <taxon>Tetramitia</taxon>
        <taxon>Eutetramitia</taxon>
        <taxon>Vahlkampfiidae</taxon>
        <taxon>Naegleria</taxon>
    </lineage>
</organism>
<comment type="caution">
    <text evidence="3">The sequence shown here is derived from an EMBL/GenBank/DDBJ whole genome shotgun (WGS) entry which is preliminary data.</text>
</comment>
<gene>
    <name evidence="3" type="ORF">FDP41_007856</name>
</gene>
<dbReference type="VEuPathDB" id="AmoebaDB:NF0113690"/>
<proteinExistence type="predicted"/>
<accession>A0A6A5C9S6</accession>
<protein>
    <submittedName>
        <fullName evidence="3">Uncharacterized protein</fullName>
    </submittedName>
</protein>